<evidence type="ECO:0000313" key="6">
    <source>
        <dbReference type="EMBL" id="KKM04839.1"/>
    </source>
</evidence>
<dbReference type="AlphaFoldDB" id="A0A0F9H1C1"/>
<dbReference type="InterPro" id="IPR013325">
    <property type="entry name" value="RNA_pol_sigma_r2"/>
</dbReference>
<keyword evidence="1" id="KW-0805">Transcription regulation</keyword>
<dbReference type="Pfam" id="PF04542">
    <property type="entry name" value="Sigma70_r2"/>
    <property type="match status" value="1"/>
</dbReference>
<accession>A0A0F9H1C1</accession>
<dbReference type="Gene3D" id="1.10.1740.10">
    <property type="match status" value="1"/>
</dbReference>
<dbReference type="InterPro" id="IPR039425">
    <property type="entry name" value="RNA_pol_sigma-70-like"/>
</dbReference>
<keyword evidence="3" id="KW-0804">Transcription</keyword>
<gene>
    <name evidence="6" type="ORF">LCGC14_1760160</name>
</gene>
<name>A0A0F9H1C1_9ZZZZ</name>
<keyword evidence="2" id="KW-0731">Sigma factor</keyword>
<dbReference type="GO" id="GO:0016987">
    <property type="term" value="F:sigma factor activity"/>
    <property type="evidence" value="ECO:0007669"/>
    <property type="project" value="UniProtKB-KW"/>
</dbReference>
<protein>
    <recommendedName>
        <fullName evidence="5">RNA polymerase sigma-70 region 2 domain-containing protein</fullName>
    </recommendedName>
</protein>
<dbReference type="PANTHER" id="PTHR43133:SF51">
    <property type="entry name" value="RNA POLYMERASE SIGMA FACTOR"/>
    <property type="match status" value="1"/>
</dbReference>
<feature type="non-terminal residue" evidence="6">
    <location>
        <position position="144"/>
    </location>
</feature>
<reference evidence="6" key="1">
    <citation type="journal article" date="2015" name="Nature">
        <title>Complex archaea that bridge the gap between prokaryotes and eukaryotes.</title>
        <authorList>
            <person name="Spang A."/>
            <person name="Saw J.H."/>
            <person name="Jorgensen S.L."/>
            <person name="Zaremba-Niedzwiedzka K."/>
            <person name="Martijn J."/>
            <person name="Lind A.E."/>
            <person name="van Eijk R."/>
            <person name="Schleper C."/>
            <person name="Guy L."/>
            <person name="Ettema T.J."/>
        </authorList>
    </citation>
    <scope>NUCLEOTIDE SEQUENCE</scope>
</reference>
<evidence type="ECO:0000256" key="4">
    <source>
        <dbReference type="SAM" id="MobiDB-lite"/>
    </source>
</evidence>
<feature type="compositionally biased region" description="Basic and acidic residues" evidence="4">
    <location>
        <begin position="134"/>
        <end position="144"/>
    </location>
</feature>
<sequence>MPYGVNGEVGVSPQHPAEKEDVMVALKDAIRRTKAAVAGRDIAAGFNLPKPKLVKFTSALNFLKRDDAAAKDVTQEVFVKGFRAAPSFRQDARLSTWLYRIAVNQALRFRHRSAQIQRRTEPTLLDENQPSTERAPDGTRLDVE</sequence>
<organism evidence="6">
    <name type="scientific">marine sediment metagenome</name>
    <dbReference type="NCBI Taxonomy" id="412755"/>
    <lineage>
        <taxon>unclassified sequences</taxon>
        <taxon>metagenomes</taxon>
        <taxon>ecological metagenomes</taxon>
    </lineage>
</organism>
<dbReference type="EMBL" id="LAZR01016364">
    <property type="protein sequence ID" value="KKM04839.1"/>
    <property type="molecule type" value="Genomic_DNA"/>
</dbReference>
<comment type="caution">
    <text evidence="6">The sequence shown here is derived from an EMBL/GenBank/DDBJ whole genome shotgun (WGS) entry which is preliminary data.</text>
</comment>
<evidence type="ECO:0000256" key="1">
    <source>
        <dbReference type="ARBA" id="ARBA00023015"/>
    </source>
</evidence>
<proteinExistence type="predicted"/>
<feature type="domain" description="RNA polymerase sigma-70 region 2" evidence="5">
    <location>
        <begin position="63"/>
        <end position="112"/>
    </location>
</feature>
<feature type="region of interest" description="Disordered" evidence="4">
    <location>
        <begin position="118"/>
        <end position="144"/>
    </location>
</feature>
<evidence type="ECO:0000259" key="5">
    <source>
        <dbReference type="Pfam" id="PF04542"/>
    </source>
</evidence>
<dbReference type="SUPFAM" id="SSF88946">
    <property type="entry name" value="Sigma2 domain of RNA polymerase sigma factors"/>
    <property type="match status" value="1"/>
</dbReference>
<dbReference type="GO" id="GO:0006352">
    <property type="term" value="P:DNA-templated transcription initiation"/>
    <property type="evidence" value="ECO:0007669"/>
    <property type="project" value="InterPro"/>
</dbReference>
<evidence type="ECO:0000256" key="2">
    <source>
        <dbReference type="ARBA" id="ARBA00023082"/>
    </source>
</evidence>
<dbReference type="InterPro" id="IPR007627">
    <property type="entry name" value="RNA_pol_sigma70_r2"/>
</dbReference>
<evidence type="ECO:0000256" key="3">
    <source>
        <dbReference type="ARBA" id="ARBA00023163"/>
    </source>
</evidence>
<dbReference type="PANTHER" id="PTHR43133">
    <property type="entry name" value="RNA POLYMERASE ECF-TYPE SIGMA FACTO"/>
    <property type="match status" value="1"/>
</dbReference>